<reference evidence="1" key="1">
    <citation type="submission" date="2019-09" db="EMBL/GenBank/DDBJ databases">
        <title>Genomic analysis of Haloferax sp. CBA1149.</title>
        <authorList>
            <person name="Roh S.W."/>
        </authorList>
    </citation>
    <scope>NUCLEOTIDE SEQUENCE</scope>
    <source>
        <strain evidence="1">CBA1149</strain>
    </source>
</reference>
<dbReference type="EMBL" id="VZUS01000006">
    <property type="protein sequence ID" value="KAB1184820.1"/>
    <property type="molecule type" value="Genomic_DNA"/>
</dbReference>
<protein>
    <submittedName>
        <fullName evidence="1">Uncharacterized protein</fullName>
    </submittedName>
</protein>
<proteinExistence type="predicted"/>
<name>A0A643JS55_9EURY</name>
<evidence type="ECO:0000313" key="1">
    <source>
        <dbReference type="EMBL" id="KAB1184820.1"/>
    </source>
</evidence>
<dbReference type="RefSeq" id="WP_151139984.1">
    <property type="nucleotide sequence ID" value="NZ_VZUS01000006.1"/>
</dbReference>
<accession>A0A643JS55</accession>
<gene>
    <name evidence="1" type="ORF">Hfx1149_17305</name>
</gene>
<organism evidence="1">
    <name type="scientific">Haloferax sp. CBA1149</name>
    <dbReference type="NCBI Taxonomy" id="2650753"/>
    <lineage>
        <taxon>Archaea</taxon>
        <taxon>Methanobacteriati</taxon>
        <taxon>Methanobacteriota</taxon>
        <taxon>Stenosarchaea group</taxon>
        <taxon>Halobacteria</taxon>
        <taxon>Halobacteriales</taxon>
        <taxon>Haloferacaceae</taxon>
        <taxon>Haloferax</taxon>
    </lineage>
</organism>
<sequence length="348" mass="39215">MLLSRKHILPLLNALYRTGTNRISVSHPATEIGELLEIRLKHPNETSVRLTMDLGDLNEGREEIRRRYGETVHNDLPDADEYVRAVTAGGLVPVANVSEIHEYISRHGYRDLEAGHGPLVLGIDTNIIPWELPRILDLDHKYGTTDDAGRRPTNGYALATGVKEELDWHYKHYETNSLVEAFGPEFERLTNQPAGSNRQGFLGLYAYRALMAGRNVDRVETGTGDESIVSGYLEYQQNSRKKPLLLSNDRGFVERSVDAGLLSQHVSFTPVLPRTVSATWKEIADTLYLLSVIFGALNLPKVTLFGVWNGKSGLGWQHEKLSCQFRSPKLEPLVERQMRVLDAYDDIR</sequence>
<comment type="caution">
    <text evidence="1">The sequence shown here is derived from an EMBL/GenBank/DDBJ whole genome shotgun (WGS) entry which is preliminary data.</text>
</comment>
<dbReference type="AlphaFoldDB" id="A0A643JS55"/>